<keyword evidence="2" id="KW-0418">Kinase</keyword>
<dbReference type="EMBL" id="JH600070">
    <property type="protein sequence ID" value="EIJ42704.1"/>
    <property type="molecule type" value="Genomic_DNA"/>
</dbReference>
<dbReference type="Proteomes" id="UP000005744">
    <property type="component" value="Unassembled WGS sequence"/>
</dbReference>
<keyword evidence="2" id="KW-0808">Transferase</keyword>
<reference evidence="2 3" key="1">
    <citation type="submission" date="2011-11" db="EMBL/GenBank/DDBJ databases">
        <title>Improved High-Quality Draft sequence of Beggiatoa alba B18lD.</title>
        <authorList>
            <consortium name="US DOE Joint Genome Institute"/>
            <person name="Lucas S."/>
            <person name="Han J."/>
            <person name="Lapidus A."/>
            <person name="Cheng J.-F."/>
            <person name="Goodwin L."/>
            <person name="Pitluck S."/>
            <person name="Peters L."/>
            <person name="Mikhailova N."/>
            <person name="Held B."/>
            <person name="Detter J.C."/>
            <person name="Han C."/>
            <person name="Tapia R."/>
            <person name="Land M."/>
            <person name="Hauser L."/>
            <person name="Kyrpides N."/>
            <person name="Ivanova N."/>
            <person name="Pagani I."/>
            <person name="Samuel K."/>
            <person name="Teske A."/>
            <person name="Mueller J."/>
            <person name="Woyke T."/>
        </authorList>
    </citation>
    <scope>NUCLEOTIDE SEQUENCE [LARGE SCALE GENOMIC DNA]</scope>
    <source>
        <strain evidence="2 3">B18LD</strain>
    </source>
</reference>
<feature type="domain" description="DAGKc" evidence="1">
    <location>
        <begin position="1"/>
        <end position="130"/>
    </location>
</feature>
<dbReference type="InterPro" id="IPR001206">
    <property type="entry name" value="Diacylglycerol_kinase_cat_dom"/>
</dbReference>
<evidence type="ECO:0000259" key="1">
    <source>
        <dbReference type="PROSITE" id="PS50146"/>
    </source>
</evidence>
<dbReference type="InterPro" id="IPR017438">
    <property type="entry name" value="ATP-NAD_kinase_N"/>
</dbReference>
<dbReference type="SMART" id="SM00046">
    <property type="entry name" value="DAGKc"/>
    <property type="match status" value="1"/>
</dbReference>
<accession>I3CGG1</accession>
<dbReference type="RefSeq" id="WP_002685877.1">
    <property type="nucleotide sequence ID" value="NZ_JH600070.1"/>
</dbReference>
<dbReference type="PANTHER" id="PTHR12358">
    <property type="entry name" value="SPHINGOSINE KINASE"/>
    <property type="match status" value="1"/>
</dbReference>
<evidence type="ECO:0000313" key="3">
    <source>
        <dbReference type="Proteomes" id="UP000005744"/>
    </source>
</evidence>
<name>I3CGG1_9GAMM</name>
<dbReference type="InterPro" id="IPR050187">
    <property type="entry name" value="Lipid_Phosphate_FormReg"/>
</dbReference>
<protein>
    <submittedName>
        <fullName evidence="2">Sphingosine/diacylglycerol kinase-like enzyme</fullName>
    </submittedName>
</protein>
<dbReference type="SUPFAM" id="SSF111331">
    <property type="entry name" value="NAD kinase/diacylglycerol kinase-like"/>
    <property type="match status" value="1"/>
</dbReference>
<evidence type="ECO:0000313" key="2">
    <source>
        <dbReference type="EMBL" id="EIJ42704.1"/>
    </source>
</evidence>
<organism evidence="2 3">
    <name type="scientific">Beggiatoa alba B18LD</name>
    <dbReference type="NCBI Taxonomy" id="395493"/>
    <lineage>
        <taxon>Bacteria</taxon>
        <taxon>Pseudomonadati</taxon>
        <taxon>Pseudomonadota</taxon>
        <taxon>Gammaproteobacteria</taxon>
        <taxon>Thiotrichales</taxon>
        <taxon>Thiotrichaceae</taxon>
        <taxon>Beggiatoa</taxon>
    </lineage>
</organism>
<proteinExistence type="predicted"/>
<dbReference type="PANTHER" id="PTHR12358:SF54">
    <property type="entry name" value="SPHINGOSINE KINASE RELATED PROTEIN"/>
    <property type="match status" value="1"/>
</dbReference>
<dbReference type="HOGENOM" id="CLU_045532_5_1_6"/>
<sequence length="299" mass="33733">MKTAIIINRYAGSMLGKSPIDQAKKLHRWAHAAGLNARIFVIKPKWLKTILTRLINADFERIIVGGGDGTLNTAVNLLAGTSIIFGVLPLGTFNQFARELGIPLDIEQALLVLAKAEAQSIDVGEINGHLFLNKSSIGIHPRAIEIREQYRRRWGWSKAVAVSIALFKTVWRPPKLRLKITSDKQQQIIVTPFLLVGNNSYESEFLAFPKRIALNDGLLSVLYTHRISRFTLLKMAIQALFGKPLKQVPELANITTSDFYVESRRTYLKLAVDGEVYKMKPPLHFKIHHRRLRVLIPSL</sequence>
<dbReference type="InterPro" id="IPR016064">
    <property type="entry name" value="NAD/diacylglycerol_kinase_sf"/>
</dbReference>
<dbReference type="Gene3D" id="3.40.50.10330">
    <property type="entry name" value="Probable inorganic polyphosphate/atp-NAD kinase, domain 1"/>
    <property type="match status" value="1"/>
</dbReference>
<gene>
    <name evidence="2" type="ORF">BegalDRAFT_1830</name>
</gene>
<dbReference type="AlphaFoldDB" id="I3CGG1"/>
<dbReference type="eggNOG" id="COG1597">
    <property type="taxonomic scope" value="Bacteria"/>
</dbReference>
<keyword evidence="3" id="KW-1185">Reference proteome</keyword>
<dbReference type="PROSITE" id="PS50146">
    <property type="entry name" value="DAGK"/>
    <property type="match status" value="1"/>
</dbReference>
<dbReference type="OrthoDB" id="142078at2"/>
<dbReference type="GO" id="GO:0016301">
    <property type="term" value="F:kinase activity"/>
    <property type="evidence" value="ECO:0007669"/>
    <property type="project" value="UniProtKB-KW"/>
</dbReference>
<dbReference type="Gene3D" id="2.60.200.40">
    <property type="match status" value="1"/>
</dbReference>
<dbReference type="STRING" id="395493.BegalDRAFT_1830"/>
<dbReference type="Pfam" id="PF00781">
    <property type="entry name" value="DAGK_cat"/>
    <property type="match status" value="1"/>
</dbReference>